<evidence type="ECO:0000256" key="2">
    <source>
        <dbReference type="ARBA" id="ARBA00021714"/>
    </source>
</evidence>
<dbReference type="eggNOG" id="COG1338">
    <property type="taxonomic scope" value="Bacteria"/>
</dbReference>
<keyword evidence="3 12" id="KW-0813">Transport</keyword>
<keyword evidence="13" id="KW-0282">Flagellum</keyword>
<evidence type="ECO:0000256" key="7">
    <source>
        <dbReference type="ARBA" id="ARBA00022927"/>
    </source>
</evidence>
<comment type="function">
    <text evidence="12">Plays a role in the flagellum-specific transport system.</text>
</comment>
<dbReference type="Proteomes" id="UP000002209">
    <property type="component" value="Chromosome"/>
</dbReference>
<dbReference type="KEGG" id="gau:GAU_0319"/>
<comment type="subcellular location">
    <subcellularLocation>
        <location evidence="12">Cell membrane</location>
        <topology evidence="12">Multi-pass membrane protein</topology>
    </subcellularLocation>
    <subcellularLocation>
        <location evidence="12">Bacterial flagellum basal body</location>
    </subcellularLocation>
</comment>
<feature type="transmembrane region" description="Helical" evidence="12">
    <location>
        <begin position="198"/>
        <end position="222"/>
    </location>
</feature>
<reference evidence="14" key="1">
    <citation type="submission" date="2006-03" db="EMBL/GenBank/DDBJ databases">
        <title>Complete genome sequence of Gemmatimonas aurantiaca T-27 that represents a novel phylum Gemmatimonadetes.</title>
        <authorList>
            <person name="Takasaki K."/>
            <person name="Ichikawa N."/>
            <person name="Miura H."/>
            <person name="Matsushita S."/>
            <person name="Watanabe Y."/>
            <person name="Oguchi A."/>
            <person name="Ankai A."/>
            <person name="Yashiro I."/>
            <person name="Takahashi M."/>
            <person name="Terui Y."/>
            <person name="Fukui S."/>
            <person name="Yokoyama H."/>
            <person name="Tanikawa S."/>
            <person name="Hanada S."/>
            <person name="Kamagata Y."/>
            <person name="Fujita N."/>
        </authorList>
    </citation>
    <scope>NUCLEOTIDE SEQUENCE [LARGE SCALE GENOMIC DNA]</scope>
    <source>
        <strain evidence="14">T-27 / DSM 14586 / JCM 11422 / NBRC 100505</strain>
    </source>
</reference>
<evidence type="ECO:0000256" key="9">
    <source>
        <dbReference type="ARBA" id="ARBA00023136"/>
    </source>
</evidence>
<keyword evidence="13" id="KW-0966">Cell projection</keyword>
<dbReference type="PRINTS" id="PR00951">
    <property type="entry name" value="FLGBIOSNFLIP"/>
</dbReference>
<comment type="similarity">
    <text evidence="1 12">Belongs to the FliP/MopC/SpaP family.</text>
</comment>
<dbReference type="STRING" id="379066.GAU_0319"/>
<gene>
    <name evidence="12 13" type="primary">fliP</name>
    <name evidence="13" type="ordered locus">GAU_0319</name>
</gene>
<keyword evidence="7 12" id="KW-0653">Protein transport</keyword>
<evidence type="ECO:0000256" key="1">
    <source>
        <dbReference type="ARBA" id="ARBA00006257"/>
    </source>
</evidence>
<keyword evidence="11 12" id="KW-1006">Bacterial flagellum protein export</keyword>
<dbReference type="GO" id="GO:0044781">
    <property type="term" value="P:bacterial-type flagellum organization"/>
    <property type="evidence" value="ECO:0007669"/>
    <property type="project" value="UniProtKB-UniRule"/>
</dbReference>
<keyword evidence="9 12" id="KW-0472">Membrane</keyword>
<evidence type="ECO:0000313" key="14">
    <source>
        <dbReference type="Proteomes" id="UP000002209"/>
    </source>
</evidence>
<accession>C1A551</accession>
<dbReference type="PANTHER" id="PTHR30587:SF0">
    <property type="entry name" value="FLAGELLAR BIOSYNTHETIC PROTEIN FLIP"/>
    <property type="match status" value="1"/>
</dbReference>
<proteinExistence type="inferred from homology"/>
<evidence type="ECO:0000256" key="11">
    <source>
        <dbReference type="ARBA" id="ARBA00023225"/>
    </source>
</evidence>
<dbReference type="PANTHER" id="PTHR30587">
    <property type="entry name" value="FLAGELLAR BIOSYNTHETIC PROTEIN FLIP"/>
    <property type="match status" value="1"/>
</dbReference>
<keyword evidence="5 12" id="KW-0812">Transmembrane</keyword>
<keyword evidence="13" id="KW-0969">Cilium</keyword>
<keyword evidence="4 12" id="KW-1003">Cell membrane</keyword>
<keyword evidence="14" id="KW-1185">Reference proteome</keyword>
<keyword evidence="6 12" id="KW-1005">Bacterial flagellum biogenesis</keyword>
<feature type="transmembrane region" description="Helical" evidence="12">
    <location>
        <begin position="234"/>
        <end position="254"/>
    </location>
</feature>
<name>C1A551_GEMAT</name>
<dbReference type="GO" id="GO:0009306">
    <property type="term" value="P:protein secretion"/>
    <property type="evidence" value="ECO:0007669"/>
    <property type="project" value="UniProtKB-UniRule"/>
</dbReference>
<evidence type="ECO:0000256" key="8">
    <source>
        <dbReference type="ARBA" id="ARBA00022989"/>
    </source>
</evidence>
<evidence type="ECO:0000256" key="3">
    <source>
        <dbReference type="ARBA" id="ARBA00022448"/>
    </source>
</evidence>
<dbReference type="Pfam" id="PF00813">
    <property type="entry name" value="FliP"/>
    <property type="match status" value="1"/>
</dbReference>
<dbReference type="NCBIfam" id="NF009438">
    <property type="entry name" value="PRK12797.1"/>
    <property type="match status" value="1"/>
</dbReference>
<protein>
    <recommendedName>
        <fullName evidence="2 12">Flagellar biosynthetic protein FliP</fullName>
    </recommendedName>
</protein>
<dbReference type="PROSITE" id="PS01061">
    <property type="entry name" value="FLIP_2"/>
    <property type="match status" value="1"/>
</dbReference>
<feature type="transmembrane region" description="Helical" evidence="12">
    <location>
        <begin position="97"/>
        <end position="116"/>
    </location>
</feature>
<evidence type="ECO:0000256" key="6">
    <source>
        <dbReference type="ARBA" id="ARBA00022795"/>
    </source>
</evidence>
<dbReference type="InterPro" id="IPR005837">
    <property type="entry name" value="FliP"/>
</dbReference>
<dbReference type="GO" id="GO:0009425">
    <property type="term" value="C:bacterial-type flagellum basal body"/>
    <property type="evidence" value="ECO:0007669"/>
    <property type="project" value="UniProtKB-SubCell"/>
</dbReference>
<evidence type="ECO:0000313" key="13">
    <source>
        <dbReference type="EMBL" id="BAH37361.1"/>
    </source>
</evidence>
<dbReference type="PRINTS" id="PR01302">
    <property type="entry name" value="TYPE3IMPPROT"/>
</dbReference>
<feature type="transmembrane region" description="Helical" evidence="12">
    <location>
        <begin position="55"/>
        <end position="85"/>
    </location>
</feature>
<dbReference type="HOGENOM" id="CLU_042028_0_1_0"/>
<evidence type="ECO:0000256" key="5">
    <source>
        <dbReference type="ARBA" id="ARBA00022692"/>
    </source>
</evidence>
<dbReference type="GO" id="GO:0005886">
    <property type="term" value="C:plasma membrane"/>
    <property type="evidence" value="ECO:0007669"/>
    <property type="project" value="UniProtKB-SubCell"/>
</dbReference>
<sequence>MITTPVQEPNNKAAAASPAPIAADDAIMRMMPQMDVQLGGSGEDGGLRLNGTVGIVVMMGLLTLLPTLMLMMTGFTRILIVLQFLKQAMGTQSAPPGALLAGMALLLTGFVMGPTLSEVNRTAITPWLDGQITQVEMMKTGVQPLRTFMLKQTRQSDVETFVKLSRMPQPNTVDDVPLHVLMSAFVASELRTAFQIGFAIYLPFIIIDAVVASVLMSMGMFMLPPAMISLPFKLLLFVLVDGWSLTITSLVQSFK</sequence>
<dbReference type="InterPro" id="IPR005838">
    <property type="entry name" value="T3SS_IM_P"/>
</dbReference>
<keyword evidence="8 12" id="KW-1133">Transmembrane helix</keyword>
<evidence type="ECO:0000256" key="4">
    <source>
        <dbReference type="ARBA" id="ARBA00022475"/>
    </source>
</evidence>
<organism evidence="13 14">
    <name type="scientific">Gemmatimonas aurantiaca (strain DSM 14586 / JCM 11422 / NBRC 100505 / T-27)</name>
    <dbReference type="NCBI Taxonomy" id="379066"/>
    <lineage>
        <taxon>Bacteria</taxon>
        <taxon>Pseudomonadati</taxon>
        <taxon>Gemmatimonadota</taxon>
        <taxon>Gemmatimonadia</taxon>
        <taxon>Gemmatimonadales</taxon>
        <taxon>Gemmatimonadaceae</taxon>
        <taxon>Gemmatimonas</taxon>
    </lineage>
</organism>
<evidence type="ECO:0000256" key="12">
    <source>
        <dbReference type="RuleBase" id="RU362069"/>
    </source>
</evidence>
<dbReference type="AlphaFoldDB" id="C1A551"/>
<keyword evidence="10" id="KW-0975">Bacterial flagellum</keyword>
<dbReference type="EMBL" id="AP009153">
    <property type="protein sequence ID" value="BAH37361.1"/>
    <property type="molecule type" value="Genomic_DNA"/>
</dbReference>
<evidence type="ECO:0000256" key="10">
    <source>
        <dbReference type="ARBA" id="ARBA00023143"/>
    </source>
</evidence>
<dbReference type="NCBIfam" id="TIGR01103">
    <property type="entry name" value="fliP"/>
    <property type="match status" value="1"/>
</dbReference>